<dbReference type="GO" id="GO:0022857">
    <property type="term" value="F:transmembrane transporter activity"/>
    <property type="evidence" value="ECO:0007669"/>
    <property type="project" value="InterPro"/>
</dbReference>
<evidence type="ECO:0000256" key="2">
    <source>
        <dbReference type="ARBA" id="ARBA00022475"/>
    </source>
</evidence>
<dbReference type="Proteomes" id="UP000321933">
    <property type="component" value="Unassembled WGS sequence"/>
</dbReference>
<feature type="transmembrane region" description="Helical" evidence="6">
    <location>
        <begin position="748"/>
        <end position="768"/>
    </location>
</feature>
<feature type="transmembrane region" description="Helical" evidence="6">
    <location>
        <begin position="774"/>
        <end position="796"/>
    </location>
</feature>
<feature type="transmembrane region" description="Helical" evidence="6">
    <location>
        <begin position="314"/>
        <end position="336"/>
    </location>
</feature>
<keyword evidence="2" id="KW-1003">Cell membrane</keyword>
<evidence type="ECO:0000256" key="4">
    <source>
        <dbReference type="ARBA" id="ARBA00022989"/>
    </source>
</evidence>
<reference evidence="8 9" key="1">
    <citation type="submission" date="2019-08" db="EMBL/GenBank/DDBJ databases">
        <title>Parahaliea maris sp. nov., isolated from the surface seawater.</title>
        <authorList>
            <person name="Liu Y."/>
        </authorList>
    </citation>
    <scope>NUCLEOTIDE SEQUENCE [LARGE SCALE GENOMIC DNA]</scope>
    <source>
        <strain evidence="8 9">S2-26</strain>
    </source>
</reference>
<dbReference type="GO" id="GO:0005886">
    <property type="term" value="C:plasma membrane"/>
    <property type="evidence" value="ECO:0007669"/>
    <property type="project" value="UniProtKB-SubCell"/>
</dbReference>
<dbReference type="Pfam" id="PF03176">
    <property type="entry name" value="MMPL"/>
    <property type="match status" value="2"/>
</dbReference>
<proteinExistence type="predicted"/>
<gene>
    <name evidence="8" type="ORF">FVW59_02745</name>
</gene>
<evidence type="ECO:0000256" key="6">
    <source>
        <dbReference type="SAM" id="Phobius"/>
    </source>
</evidence>
<dbReference type="PANTHER" id="PTHR33406">
    <property type="entry name" value="MEMBRANE PROTEIN MJ1562-RELATED"/>
    <property type="match status" value="1"/>
</dbReference>
<feature type="transmembrane region" description="Helical" evidence="6">
    <location>
        <begin position="357"/>
        <end position="384"/>
    </location>
</feature>
<comment type="subcellular location">
    <subcellularLocation>
        <location evidence="1">Cell membrane</location>
        <topology evidence="1">Multi-pass membrane protein</topology>
    </subcellularLocation>
</comment>
<keyword evidence="9" id="KW-1185">Reference proteome</keyword>
<feature type="transmembrane region" description="Helical" evidence="6">
    <location>
        <begin position="846"/>
        <end position="874"/>
    </location>
</feature>
<feature type="transmembrane region" description="Helical" evidence="6">
    <location>
        <begin position="288"/>
        <end position="308"/>
    </location>
</feature>
<feature type="transmembrane region" description="Helical" evidence="6">
    <location>
        <begin position="262"/>
        <end position="281"/>
    </location>
</feature>
<dbReference type="PROSITE" id="PS51257">
    <property type="entry name" value="PROKAR_LIPOPROTEIN"/>
    <property type="match status" value="1"/>
</dbReference>
<dbReference type="PRINTS" id="PR00702">
    <property type="entry name" value="ACRIFLAVINRP"/>
</dbReference>
<name>A0A5C9A4A7_9GAMM</name>
<evidence type="ECO:0000256" key="3">
    <source>
        <dbReference type="ARBA" id="ARBA00022692"/>
    </source>
</evidence>
<dbReference type="OrthoDB" id="9759187at2"/>
<keyword evidence="4 6" id="KW-1133">Transmembrane helix</keyword>
<comment type="caution">
    <text evidence="8">The sequence shown here is derived from an EMBL/GenBank/DDBJ whole genome shotgun (WGS) entry which is preliminary data.</text>
</comment>
<dbReference type="AlphaFoldDB" id="A0A5C9A4A7"/>
<dbReference type="EMBL" id="VRYZ01000001">
    <property type="protein sequence ID" value="TXS94844.1"/>
    <property type="molecule type" value="Genomic_DNA"/>
</dbReference>
<dbReference type="PROSITE" id="PS50156">
    <property type="entry name" value="SSD"/>
    <property type="match status" value="1"/>
</dbReference>
<keyword evidence="5 6" id="KW-0472">Membrane</keyword>
<dbReference type="PANTHER" id="PTHR33406:SF12">
    <property type="entry name" value="BLR2997 PROTEIN"/>
    <property type="match status" value="1"/>
</dbReference>
<sequence>MSRLMSIYERSVLRHPWLWLAFVLALLLACATQLGKLKLDASADSLMLQGDPALDFYREISSEYSAEDFLIITWQPQAALLSDASLEPLSRMADELRQLPGVSSVVTVLDVPLLESPPVGLSDITGSDPLPSLRDPGIDRELALQEFTTSPIYSQLLVSRDGDVTAVQINLQRDQRYFELLGEREALRRARQEGELDASDAAELEQVEAAFKAHSAKALEAQSALVQSVRDIADSYREHARLFVGGVPMITADMITFVRSDLVLFGSAILGVMLLVLAVIFRRVRWVVIPLVTCSASVLVMLGILAVFDWRMTVISSNFVAVLLIISLAISIHLIVRYRELHAADPDGDLFQRVSDTVRLMVVPCTYTGITTIVAFVSLVVSGIQPVIDFGWMMTTGIVVSLLLAFILVPCLILVWPHGRPHRYAAEGTPLTIYFARATDHFHRSIIAVTVLLCLLVVVGVSQLKVENRFIDYFKDTTEIYRGMELLDARLGGTIPLDILLSAPANDEPLPGLEPAGTADASPPAADDPFLAELEEGEDAGADFADFGTSAAGDDSFADSGEGDDWADDGFGDESFDFAGPAGSFKPSYWFSLDGMRRIDAAHALVDQQPETGKVLSLSTVFQVVRNLLGDDIGSVELALVQKSLPDDIAAMMVDPYFSADNEQARITVRVMETSKELRRDAFLERLHGDLADTLDMAPEDIQFTGMLVLYNNVLQSLFKSQILTLGAVFAAILLMFVLLFRSFSLALVALAPNILAAGIVLGTMGLLGIPLDIMTITIAAIVVGIGVDDCIHYVHRYLREFRVDRDYLAAMYRCHGSIGRAMYYTTITVVIGFAMLTLSNFNPSIYFGLLTVMAMVAAVLGALLLLPLLIVLFKPLGPEGVEAQ</sequence>
<feature type="transmembrane region" description="Helical" evidence="6">
    <location>
        <begin position="390"/>
        <end position="416"/>
    </location>
</feature>
<dbReference type="InterPro" id="IPR000731">
    <property type="entry name" value="SSD"/>
</dbReference>
<feature type="transmembrane region" description="Helical" evidence="6">
    <location>
        <begin position="822"/>
        <end position="840"/>
    </location>
</feature>
<evidence type="ECO:0000259" key="7">
    <source>
        <dbReference type="PROSITE" id="PS50156"/>
    </source>
</evidence>
<feature type="transmembrane region" description="Helical" evidence="6">
    <location>
        <begin position="723"/>
        <end position="741"/>
    </location>
</feature>
<dbReference type="RefSeq" id="WP_148062686.1">
    <property type="nucleotide sequence ID" value="NZ_VRYZ01000001.1"/>
</dbReference>
<accession>A0A5C9A4A7</accession>
<evidence type="ECO:0000256" key="5">
    <source>
        <dbReference type="ARBA" id="ARBA00023136"/>
    </source>
</evidence>
<evidence type="ECO:0000256" key="1">
    <source>
        <dbReference type="ARBA" id="ARBA00004651"/>
    </source>
</evidence>
<dbReference type="Gene3D" id="1.20.1640.10">
    <property type="entry name" value="Multidrug efflux transporter AcrB transmembrane domain"/>
    <property type="match status" value="2"/>
</dbReference>
<evidence type="ECO:0000313" key="8">
    <source>
        <dbReference type="EMBL" id="TXS94844.1"/>
    </source>
</evidence>
<organism evidence="8 9">
    <name type="scientific">Parahaliea aestuarii</name>
    <dbReference type="NCBI Taxonomy" id="1852021"/>
    <lineage>
        <taxon>Bacteria</taxon>
        <taxon>Pseudomonadati</taxon>
        <taxon>Pseudomonadota</taxon>
        <taxon>Gammaproteobacteria</taxon>
        <taxon>Cellvibrionales</taxon>
        <taxon>Halieaceae</taxon>
        <taxon>Parahaliea</taxon>
    </lineage>
</organism>
<protein>
    <submittedName>
        <fullName evidence="8">MMPL family transporter</fullName>
    </submittedName>
</protein>
<keyword evidence="3 6" id="KW-0812">Transmembrane</keyword>
<dbReference type="InterPro" id="IPR050545">
    <property type="entry name" value="Mycobact_MmpL"/>
</dbReference>
<feature type="domain" description="SSD" evidence="7">
    <location>
        <begin position="746"/>
        <end position="873"/>
    </location>
</feature>
<evidence type="ECO:0000313" key="9">
    <source>
        <dbReference type="Proteomes" id="UP000321933"/>
    </source>
</evidence>
<feature type="transmembrane region" description="Helical" evidence="6">
    <location>
        <begin position="446"/>
        <end position="464"/>
    </location>
</feature>
<dbReference type="InterPro" id="IPR004869">
    <property type="entry name" value="MMPL_dom"/>
</dbReference>
<dbReference type="InterPro" id="IPR001036">
    <property type="entry name" value="Acrflvin-R"/>
</dbReference>
<dbReference type="SUPFAM" id="SSF82866">
    <property type="entry name" value="Multidrug efflux transporter AcrB transmembrane domain"/>
    <property type="match status" value="2"/>
</dbReference>